<name>A0AAU9WF68_9CNID</name>
<reference evidence="5 6" key="1">
    <citation type="submission" date="2022-05" db="EMBL/GenBank/DDBJ databases">
        <authorList>
            <consortium name="Genoscope - CEA"/>
            <person name="William W."/>
        </authorList>
    </citation>
    <scope>NUCLEOTIDE SEQUENCE [LARGE SCALE GENOMIC DNA]</scope>
</reference>
<comment type="caution">
    <text evidence="5">The sequence shown here is derived from an EMBL/GenBank/DDBJ whole genome shotgun (WGS) entry which is preliminary data.</text>
</comment>
<accession>A0AAU9WF68</accession>
<dbReference type="EMBL" id="CALNXJ010000012">
    <property type="protein sequence ID" value="CAH3110039.1"/>
    <property type="molecule type" value="Genomic_DNA"/>
</dbReference>
<dbReference type="PROSITE" id="PS51670">
    <property type="entry name" value="SHKT"/>
    <property type="match status" value="1"/>
</dbReference>
<proteinExistence type="predicted"/>
<feature type="non-terminal residue" evidence="5">
    <location>
        <position position="1"/>
    </location>
</feature>
<evidence type="ECO:0000256" key="3">
    <source>
        <dbReference type="SAM" id="MobiDB-lite"/>
    </source>
</evidence>
<dbReference type="SMART" id="SM00254">
    <property type="entry name" value="ShKT"/>
    <property type="match status" value="3"/>
</dbReference>
<dbReference type="Proteomes" id="UP001159428">
    <property type="component" value="Unassembled WGS sequence"/>
</dbReference>
<keyword evidence="1" id="KW-0800">Toxin</keyword>
<feature type="region of interest" description="Disordered" evidence="3">
    <location>
        <begin position="50"/>
        <end position="73"/>
    </location>
</feature>
<dbReference type="InterPro" id="IPR003582">
    <property type="entry name" value="ShKT_dom"/>
</dbReference>
<dbReference type="GO" id="GO:0090729">
    <property type="term" value="F:toxin activity"/>
    <property type="evidence" value="ECO:0007669"/>
    <property type="project" value="UniProtKB-KW"/>
</dbReference>
<keyword evidence="6" id="KW-1185">Reference proteome</keyword>
<feature type="domain" description="ShKT" evidence="4">
    <location>
        <begin position="83"/>
        <end position="119"/>
    </location>
</feature>
<sequence length="262" mass="29991">VLPDVPWYAHDIPQTEFGEGEVFPSANSEKLITAQTSMAEIKRLFESVEQMSVRSDESTDESEGPRAWYKPQQDETLHDERKCIDEFPDCQQYADNYMCYEKVYEAWMKGRCRKTCKFCKENCWETQYGCCPDQKTAAEGPSQAGCGVKLCIDLRDCNKYKDQCDDDSVSSYRKKFLRNNCAYTCKRCKAPSPTADCEARNSRYGCCWNGQEALGPHEKGCLPCEDTYPRACRLFKTCNSPFYNARTFGETHCPKKCGKCGK</sequence>
<evidence type="ECO:0000313" key="5">
    <source>
        <dbReference type="EMBL" id="CAH3110039.1"/>
    </source>
</evidence>
<dbReference type="Pfam" id="PF01549">
    <property type="entry name" value="ShK"/>
    <property type="match status" value="2"/>
</dbReference>
<comment type="caution">
    <text evidence="2">Lacks conserved residue(s) required for the propagation of feature annotation.</text>
</comment>
<protein>
    <recommendedName>
        <fullName evidence="4">ShKT domain-containing protein</fullName>
    </recommendedName>
</protein>
<evidence type="ECO:0000256" key="1">
    <source>
        <dbReference type="ARBA" id="ARBA00022656"/>
    </source>
</evidence>
<evidence type="ECO:0000313" key="6">
    <source>
        <dbReference type="Proteomes" id="UP001159428"/>
    </source>
</evidence>
<dbReference type="Gene3D" id="1.10.10.1940">
    <property type="match status" value="1"/>
</dbReference>
<organism evidence="5 6">
    <name type="scientific">Pocillopora meandrina</name>
    <dbReference type="NCBI Taxonomy" id="46732"/>
    <lineage>
        <taxon>Eukaryota</taxon>
        <taxon>Metazoa</taxon>
        <taxon>Cnidaria</taxon>
        <taxon>Anthozoa</taxon>
        <taxon>Hexacorallia</taxon>
        <taxon>Scleractinia</taxon>
        <taxon>Astrocoeniina</taxon>
        <taxon>Pocilloporidae</taxon>
        <taxon>Pocillopora</taxon>
    </lineage>
</organism>
<evidence type="ECO:0000259" key="4">
    <source>
        <dbReference type="PROSITE" id="PS51670"/>
    </source>
</evidence>
<gene>
    <name evidence="5" type="ORF">PMEA_00004166</name>
</gene>
<evidence type="ECO:0000256" key="2">
    <source>
        <dbReference type="PROSITE-ProRule" id="PRU01005"/>
    </source>
</evidence>
<dbReference type="AlphaFoldDB" id="A0AAU9WF68"/>